<organism evidence="4 5">
    <name type="scientific">Marinoscillum furvescens DSM 4134</name>
    <dbReference type="NCBI Taxonomy" id="1122208"/>
    <lineage>
        <taxon>Bacteria</taxon>
        <taxon>Pseudomonadati</taxon>
        <taxon>Bacteroidota</taxon>
        <taxon>Cytophagia</taxon>
        <taxon>Cytophagales</taxon>
        <taxon>Reichenbachiellaceae</taxon>
        <taxon>Marinoscillum</taxon>
    </lineage>
</organism>
<dbReference type="RefSeq" id="WP_115868825.1">
    <property type="nucleotide sequence ID" value="NZ_QREG01000013.1"/>
</dbReference>
<comment type="caution">
    <text evidence="4">The sequence shown here is derived from an EMBL/GenBank/DDBJ whole genome shotgun (WGS) entry which is preliminary data.</text>
</comment>
<gene>
    <name evidence="4" type="ORF">C7460_113136</name>
</gene>
<dbReference type="PROSITE" id="PS50110">
    <property type="entry name" value="RESPONSE_REGULATORY"/>
    <property type="match status" value="1"/>
</dbReference>
<dbReference type="InterPro" id="IPR016032">
    <property type="entry name" value="Sig_transdc_resp-reg_C-effctor"/>
</dbReference>
<dbReference type="InterPro" id="IPR001789">
    <property type="entry name" value="Sig_transdc_resp-reg_receiver"/>
</dbReference>
<dbReference type="SUPFAM" id="SSF46894">
    <property type="entry name" value="C-terminal effector domain of the bipartite response regulators"/>
    <property type="match status" value="1"/>
</dbReference>
<dbReference type="AlphaFoldDB" id="A0A3D9L1W1"/>
<proteinExistence type="predicted"/>
<dbReference type="GO" id="GO:0003677">
    <property type="term" value="F:DNA binding"/>
    <property type="evidence" value="ECO:0007669"/>
    <property type="project" value="UniProtKB-KW"/>
</dbReference>
<dbReference type="SUPFAM" id="SSF52172">
    <property type="entry name" value="CheY-like"/>
    <property type="match status" value="1"/>
</dbReference>
<reference evidence="4 5" key="1">
    <citation type="submission" date="2018-07" db="EMBL/GenBank/DDBJ databases">
        <title>Genomic Encyclopedia of Type Strains, Phase IV (KMG-IV): sequencing the most valuable type-strain genomes for metagenomic binning, comparative biology and taxonomic classification.</title>
        <authorList>
            <person name="Goeker M."/>
        </authorList>
    </citation>
    <scope>NUCLEOTIDE SEQUENCE [LARGE SCALE GENOMIC DNA]</scope>
    <source>
        <strain evidence="4 5">DSM 4134</strain>
    </source>
</reference>
<evidence type="ECO:0000259" key="3">
    <source>
        <dbReference type="PROSITE" id="PS50110"/>
    </source>
</evidence>
<evidence type="ECO:0000256" key="1">
    <source>
        <dbReference type="ARBA" id="ARBA00023125"/>
    </source>
</evidence>
<comment type="caution">
    <text evidence="2">Lacks conserved residue(s) required for the propagation of feature annotation.</text>
</comment>
<dbReference type="Proteomes" id="UP000256779">
    <property type="component" value="Unassembled WGS sequence"/>
</dbReference>
<dbReference type="GO" id="GO:0006355">
    <property type="term" value="P:regulation of DNA-templated transcription"/>
    <property type="evidence" value="ECO:0007669"/>
    <property type="project" value="InterPro"/>
</dbReference>
<accession>A0A3D9L1W1</accession>
<dbReference type="EMBL" id="QREG01000013">
    <property type="protein sequence ID" value="RED97087.1"/>
    <property type="molecule type" value="Genomic_DNA"/>
</dbReference>
<dbReference type="OrthoDB" id="951684at2"/>
<evidence type="ECO:0000313" key="4">
    <source>
        <dbReference type="EMBL" id="RED97087.1"/>
    </source>
</evidence>
<keyword evidence="1" id="KW-0238">DNA-binding</keyword>
<feature type="domain" description="Response regulatory" evidence="3">
    <location>
        <begin position="42"/>
        <end position="160"/>
    </location>
</feature>
<dbReference type="SMART" id="SM00448">
    <property type="entry name" value="REC"/>
    <property type="match status" value="1"/>
</dbReference>
<keyword evidence="5" id="KW-1185">Reference proteome</keyword>
<dbReference type="InterPro" id="IPR011006">
    <property type="entry name" value="CheY-like_superfamily"/>
</dbReference>
<evidence type="ECO:0000256" key="2">
    <source>
        <dbReference type="PROSITE-ProRule" id="PRU00169"/>
    </source>
</evidence>
<protein>
    <submittedName>
        <fullName evidence="4">Response regulator receiver domain-containing protein</fullName>
    </submittedName>
</protein>
<sequence length="345" mass="39560">MYQNKIGTQDANHLINHNLIAENQEAIASYLKPMSASAGKRKVLLINCNDDIAELMRRSLSDTKRYEVLSMMDEEPAFETINALNPHLITLAINKTDSDALSMIHKLKSHSVTASIPLIVFSADRLQLDAVDELLAAGVVDCISQTMEPVELRLRVKSTLLQVKALNDVRSREETIRKRHHELASKFEQLQDAVATRQREALTHLELLMHSKEVNETIMDKVNDLRPYLNVHGKAKLKQITRQMKWELNEEEELNLERKLDESNHAFYEILQEHNSELTKYEMRLCAYLKANNSSTEIARITRKTANCINVAFARVRNKLDMANNHELKAFLKSLEYEETPAVTM</sequence>
<dbReference type="Gene3D" id="3.40.50.2300">
    <property type="match status" value="1"/>
</dbReference>
<evidence type="ECO:0000313" key="5">
    <source>
        <dbReference type="Proteomes" id="UP000256779"/>
    </source>
</evidence>
<name>A0A3D9L1W1_MARFU</name>
<dbReference type="GO" id="GO:0000160">
    <property type="term" value="P:phosphorelay signal transduction system"/>
    <property type="evidence" value="ECO:0007669"/>
    <property type="project" value="InterPro"/>
</dbReference>